<dbReference type="PANTHER" id="PTHR37928:SF2">
    <property type="entry name" value="GPI ANCHORED CFEM DOMAIN PROTEIN (AFU_ORTHOLOGUE AFUA_6G10580)"/>
    <property type="match status" value="1"/>
</dbReference>
<feature type="compositionally biased region" description="Polar residues" evidence="16">
    <location>
        <begin position="129"/>
        <end position="138"/>
    </location>
</feature>
<feature type="disulfide bond" evidence="15">
    <location>
        <begin position="39"/>
        <end position="46"/>
    </location>
</feature>
<keyword evidence="20" id="KW-1185">Reference proteome</keyword>
<comment type="subcellular location">
    <subcellularLocation>
        <location evidence="1">Cell membrane</location>
        <topology evidence="1">Lipid-anchor</topology>
        <topology evidence="1">GPI-anchor</topology>
    </subcellularLocation>
    <subcellularLocation>
        <location evidence="2">Secreted</location>
    </subcellularLocation>
</comment>
<feature type="compositionally biased region" description="Low complexity" evidence="16">
    <location>
        <begin position="99"/>
        <end position="128"/>
    </location>
</feature>
<evidence type="ECO:0000313" key="19">
    <source>
        <dbReference type="EMBL" id="KAK3389504.1"/>
    </source>
</evidence>
<evidence type="ECO:0000256" key="12">
    <source>
        <dbReference type="ARBA" id="ARBA00023157"/>
    </source>
</evidence>
<evidence type="ECO:0000256" key="16">
    <source>
        <dbReference type="SAM" id="MobiDB-lite"/>
    </source>
</evidence>
<feature type="disulfide bond" evidence="15">
    <location>
        <begin position="48"/>
        <end position="81"/>
    </location>
</feature>
<dbReference type="Proteomes" id="UP001285441">
    <property type="component" value="Unassembled WGS sequence"/>
</dbReference>
<name>A0AAE0NXM7_9PEZI</name>
<dbReference type="GO" id="GO:0005576">
    <property type="term" value="C:extracellular region"/>
    <property type="evidence" value="ECO:0007669"/>
    <property type="project" value="UniProtKB-SubCell"/>
</dbReference>
<keyword evidence="7" id="KW-0336">GPI-anchor</keyword>
<evidence type="ECO:0000256" key="15">
    <source>
        <dbReference type="PROSITE-ProRule" id="PRU01356"/>
    </source>
</evidence>
<keyword evidence="4" id="KW-1003">Cell membrane</keyword>
<sequence>MKFPAVLLSLALATVAVAQLPPCATDCATNLLGGGIGGCGASDVKCICGNADFISTISCCLAKSCSAAEQQTAIDFAAALCNGQGVSVPNVVNCKSASSSPATSAGTPTSAAPTSPTGGSSSNLTTTGHSNPASTTSSTNIAKPTAAAGFGVIGGLVAALALL</sequence>
<keyword evidence="10 15" id="KW-0408">Iron</keyword>
<dbReference type="InterPro" id="IPR051735">
    <property type="entry name" value="CFEM_domain"/>
</dbReference>
<evidence type="ECO:0000313" key="20">
    <source>
        <dbReference type="Proteomes" id="UP001285441"/>
    </source>
</evidence>
<evidence type="ECO:0000256" key="7">
    <source>
        <dbReference type="ARBA" id="ARBA00022622"/>
    </source>
</evidence>
<keyword evidence="13" id="KW-0325">Glycoprotein</keyword>
<evidence type="ECO:0000256" key="14">
    <source>
        <dbReference type="ARBA" id="ARBA00023288"/>
    </source>
</evidence>
<reference evidence="19" key="1">
    <citation type="journal article" date="2023" name="Mol. Phylogenet. Evol.">
        <title>Genome-scale phylogeny and comparative genomics of the fungal order Sordariales.</title>
        <authorList>
            <person name="Hensen N."/>
            <person name="Bonometti L."/>
            <person name="Westerberg I."/>
            <person name="Brannstrom I.O."/>
            <person name="Guillou S."/>
            <person name="Cros-Aarteil S."/>
            <person name="Calhoun S."/>
            <person name="Haridas S."/>
            <person name="Kuo A."/>
            <person name="Mondo S."/>
            <person name="Pangilinan J."/>
            <person name="Riley R."/>
            <person name="LaButti K."/>
            <person name="Andreopoulos B."/>
            <person name="Lipzen A."/>
            <person name="Chen C."/>
            <person name="Yan M."/>
            <person name="Daum C."/>
            <person name="Ng V."/>
            <person name="Clum A."/>
            <person name="Steindorff A."/>
            <person name="Ohm R.A."/>
            <person name="Martin F."/>
            <person name="Silar P."/>
            <person name="Natvig D.O."/>
            <person name="Lalanne C."/>
            <person name="Gautier V."/>
            <person name="Ament-Velasquez S.L."/>
            <person name="Kruys A."/>
            <person name="Hutchinson M.I."/>
            <person name="Powell A.J."/>
            <person name="Barry K."/>
            <person name="Miller A.N."/>
            <person name="Grigoriev I.V."/>
            <person name="Debuchy R."/>
            <person name="Gladieux P."/>
            <person name="Hiltunen Thoren M."/>
            <person name="Johannesson H."/>
        </authorList>
    </citation>
    <scope>NUCLEOTIDE SEQUENCE</scope>
    <source>
        <strain evidence="19">CBS 232.78</strain>
    </source>
</reference>
<evidence type="ECO:0000256" key="11">
    <source>
        <dbReference type="ARBA" id="ARBA00023136"/>
    </source>
</evidence>
<feature type="domain" description="CFEM" evidence="18">
    <location>
        <begin position="1"/>
        <end position="108"/>
    </location>
</feature>
<dbReference type="PANTHER" id="PTHR37928">
    <property type="entry name" value="CFEM DOMAIN PROTEIN (AFU_ORTHOLOGUE AFUA_6G14090)"/>
    <property type="match status" value="1"/>
</dbReference>
<dbReference type="Pfam" id="PF05730">
    <property type="entry name" value="CFEM"/>
    <property type="match status" value="1"/>
</dbReference>
<evidence type="ECO:0000256" key="2">
    <source>
        <dbReference type="ARBA" id="ARBA00004613"/>
    </source>
</evidence>
<protein>
    <submittedName>
        <fullName evidence="19">CFEM domain-containing protein</fullName>
    </submittedName>
</protein>
<feature type="signal peptide" evidence="17">
    <location>
        <begin position="1"/>
        <end position="18"/>
    </location>
</feature>
<accession>A0AAE0NXM7</accession>
<evidence type="ECO:0000256" key="9">
    <source>
        <dbReference type="ARBA" id="ARBA00022729"/>
    </source>
</evidence>
<evidence type="ECO:0000256" key="4">
    <source>
        <dbReference type="ARBA" id="ARBA00022475"/>
    </source>
</evidence>
<dbReference type="GO" id="GO:0046872">
    <property type="term" value="F:metal ion binding"/>
    <property type="evidence" value="ECO:0007669"/>
    <property type="project" value="UniProtKB-UniRule"/>
</dbReference>
<evidence type="ECO:0000256" key="5">
    <source>
        <dbReference type="ARBA" id="ARBA00022525"/>
    </source>
</evidence>
<keyword evidence="5" id="KW-0964">Secreted</keyword>
<feature type="region of interest" description="Disordered" evidence="16">
    <location>
        <begin position="99"/>
        <end position="138"/>
    </location>
</feature>
<keyword evidence="8 15" id="KW-0479">Metal-binding</keyword>
<keyword evidence="11" id="KW-0472">Membrane</keyword>
<keyword evidence="9 17" id="KW-0732">Signal</keyword>
<evidence type="ECO:0000256" key="10">
    <source>
        <dbReference type="ARBA" id="ARBA00023004"/>
    </source>
</evidence>
<evidence type="ECO:0000256" key="8">
    <source>
        <dbReference type="ARBA" id="ARBA00022723"/>
    </source>
</evidence>
<dbReference type="SMART" id="SM00747">
    <property type="entry name" value="CFEM"/>
    <property type="match status" value="1"/>
</dbReference>
<feature type="chain" id="PRO_5042264939" evidence="17">
    <location>
        <begin position="19"/>
        <end position="163"/>
    </location>
</feature>
<gene>
    <name evidence="19" type="ORF">B0H63DRAFT_100449</name>
</gene>
<dbReference type="InterPro" id="IPR008427">
    <property type="entry name" value="Extracellular_membr_CFEM_dom"/>
</dbReference>
<dbReference type="AlphaFoldDB" id="A0AAE0NXM7"/>
<comment type="caution">
    <text evidence="19">The sequence shown here is derived from an EMBL/GenBank/DDBJ whole genome shotgun (WGS) entry which is preliminary data.</text>
</comment>
<evidence type="ECO:0000256" key="1">
    <source>
        <dbReference type="ARBA" id="ARBA00004609"/>
    </source>
</evidence>
<feature type="binding site" description="axial binding residue" evidence="15">
    <location>
        <position position="43"/>
    </location>
    <ligand>
        <name>heme</name>
        <dbReference type="ChEBI" id="CHEBI:30413"/>
    </ligand>
    <ligandPart>
        <name>Fe</name>
        <dbReference type="ChEBI" id="CHEBI:18248"/>
    </ligandPart>
</feature>
<reference evidence="19" key="2">
    <citation type="submission" date="2023-06" db="EMBL/GenBank/DDBJ databases">
        <authorList>
            <consortium name="Lawrence Berkeley National Laboratory"/>
            <person name="Haridas S."/>
            <person name="Hensen N."/>
            <person name="Bonometti L."/>
            <person name="Westerberg I."/>
            <person name="Brannstrom I.O."/>
            <person name="Guillou S."/>
            <person name="Cros-Aarteil S."/>
            <person name="Calhoun S."/>
            <person name="Kuo A."/>
            <person name="Mondo S."/>
            <person name="Pangilinan J."/>
            <person name="Riley R."/>
            <person name="LaButti K."/>
            <person name="Andreopoulos B."/>
            <person name="Lipzen A."/>
            <person name="Chen C."/>
            <person name="Yanf M."/>
            <person name="Daum C."/>
            <person name="Ng V."/>
            <person name="Clum A."/>
            <person name="Steindorff A."/>
            <person name="Ohm R."/>
            <person name="Martin F."/>
            <person name="Silar P."/>
            <person name="Natvig D."/>
            <person name="Lalanne C."/>
            <person name="Gautier V."/>
            <person name="Ament-velasquez S.L."/>
            <person name="Kruys A."/>
            <person name="Hutchinson M.I."/>
            <person name="Powell A.J."/>
            <person name="Barry K."/>
            <person name="Miller A.N."/>
            <person name="Grigoriev I.V."/>
            <person name="Debuchy R."/>
            <person name="Gladieux P."/>
            <person name="Thoren M.H."/>
            <person name="Johannesson H."/>
        </authorList>
    </citation>
    <scope>NUCLEOTIDE SEQUENCE</scope>
    <source>
        <strain evidence="19">CBS 232.78</strain>
    </source>
</reference>
<evidence type="ECO:0000256" key="13">
    <source>
        <dbReference type="ARBA" id="ARBA00023180"/>
    </source>
</evidence>
<keyword evidence="14" id="KW-0449">Lipoprotein</keyword>
<keyword evidence="6 15" id="KW-0349">Heme</keyword>
<organism evidence="19 20">
    <name type="scientific">Podospora didyma</name>
    <dbReference type="NCBI Taxonomy" id="330526"/>
    <lineage>
        <taxon>Eukaryota</taxon>
        <taxon>Fungi</taxon>
        <taxon>Dikarya</taxon>
        <taxon>Ascomycota</taxon>
        <taxon>Pezizomycotina</taxon>
        <taxon>Sordariomycetes</taxon>
        <taxon>Sordariomycetidae</taxon>
        <taxon>Sordariales</taxon>
        <taxon>Podosporaceae</taxon>
        <taxon>Podospora</taxon>
    </lineage>
</organism>
<comment type="caution">
    <text evidence="15">Lacks conserved residue(s) required for the propagation of feature annotation.</text>
</comment>
<evidence type="ECO:0000256" key="3">
    <source>
        <dbReference type="ARBA" id="ARBA00010031"/>
    </source>
</evidence>
<keyword evidence="12 15" id="KW-1015">Disulfide bond</keyword>
<proteinExistence type="inferred from homology"/>
<dbReference type="GO" id="GO:0005886">
    <property type="term" value="C:plasma membrane"/>
    <property type="evidence" value="ECO:0007669"/>
    <property type="project" value="UniProtKB-SubCell"/>
</dbReference>
<evidence type="ECO:0000259" key="18">
    <source>
        <dbReference type="PROSITE" id="PS52012"/>
    </source>
</evidence>
<evidence type="ECO:0000256" key="17">
    <source>
        <dbReference type="SAM" id="SignalP"/>
    </source>
</evidence>
<comment type="similarity">
    <text evidence="3">Belongs to the RBT5 family.</text>
</comment>
<dbReference type="PROSITE" id="PS52012">
    <property type="entry name" value="CFEM"/>
    <property type="match status" value="1"/>
</dbReference>
<dbReference type="GO" id="GO:0098552">
    <property type="term" value="C:side of membrane"/>
    <property type="evidence" value="ECO:0007669"/>
    <property type="project" value="UniProtKB-KW"/>
</dbReference>
<evidence type="ECO:0000256" key="6">
    <source>
        <dbReference type="ARBA" id="ARBA00022617"/>
    </source>
</evidence>
<dbReference type="EMBL" id="JAULSW010000002">
    <property type="protein sequence ID" value="KAK3389504.1"/>
    <property type="molecule type" value="Genomic_DNA"/>
</dbReference>